<comment type="caution">
    <text evidence="2">The sequence shown here is derived from an EMBL/GenBank/DDBJ whole genome shotgun (WGS) entry which is preliminary data.</text>
</comment>
<feature type="region of interest" description="Disordered" evidence="1">
    <location>
        <begin position="1"/>
        <end position="24"/>
    </location>
</feature>
<keyword evidence="3" id="KW-1185">Reference proteome</keyword>
<reference evidence="2 3" key="1">
    <citation type="submission" date="2015-01" db="EMBL/GenBank/DDBJ databases">
        <title>Evolution of Trichinella species and genotypes.</title>
        <authorList>
            <person name="Korhonen P.K."/>
            <person name="Edoardo P."/>
            <person name="Giuseppe L.R."/>
            <person name="Gasser R.B."/>
        </authorList>
    </citation>
    <scope>NUCLEOTIDE SEQUENCE [LARGE SCALE GENOMIC DNA]</scope>
    <source>
        <strain evidence="2">ISS37</strain>
    </source>
</reference>
<gene>
    <name evidence="2" type="ORF">T07_3518</name>
</gene>
<accession>A0A0V0S1I7</accession>
<evidence type="ECO:0000313" key="3">
    <source>
        <dbReference type="Proteomes" id="UP000054630"/>
    </source>
</evidence>
<dbReference type="AlphaFoldDB" id="A0A0V0S1I7"/>
<evidence type="ECO:0000256" key="1">
    <source>
        <dbReference type="SAM" id="MobiDB-lite"/>
    </source>
</evidence>
<dbReference type="Proteomes" id="UP000054630">
    <property type="component" value="Unassembled WGS sequence"/>
</dbReference>
<feature type="compositionally biased region" description="Polar residues" evidence="1">
    <location>
        <begin position="1"/>
        <end position="16"/>
    </location>
</feature>
<proteinExistence type="predicted"/>
<dbReference type="EMBL" id="JYDL01000050">
    <property type="protein sequence ID" value="KRX20325.1"/>
    <property type="molecule type" value="Genomic_DNA"/>
</dbReference>
<organism evidence="2 3">
    <name type="scientific">Trichinella nelsoni</name>
    <dbReference type="NCBI Taxonomy" id="6336"/>
    <lineage>
        <taxon>Eukaryota</taxon>
        <taxon>Metazoa</taxon>
        <taxon>Ecdysozoa</taxon>
        <taxon>Nematoda</taxon>
        <taxon>Enoplea</taxon>
        <taxon>Dorylaimia</taxon>
        <taxon>Trichinellida</taxon>
        <taxon>Trichinellidae</taxon>
        <taxon>Trichinella</taxon>
    </lineage>
</organism>
<evidence type="ECO:0000313" key="2">
    <source>
        <dbReference type="EMBL" id="KRX20325.1"/>
    </source>
</evidence>
<protein>
    <submittedName>
        <fullName evidence="2">Uncharacterized protein</fullName>
    </submittedName>
</protein>
<name>A0A0V0S1I7_9BILA</name>
<sequence length="53" mass="6011">MGNHINSRENSYSPNGMKSRRSRSDLRENACKVLLYCYAHAYVVCDSMGVGLR</sequence>